<evidence type="ECO:0000259" key="8">
    <source>
        <dbReference type="Pfam" id="PF00460"/>
    </source>
</evidence>
<dbReference type="GO" id="GO:0044780">
    <property type="term" value="P:bacterial-type flagellum assembly"/>
    <property type="evidence" value="ECO:0007669"/>
    <property type="project" value="InterPro"/>
</dbReference>
<protein>
    <recommendedName>
        <fullName evidence="4 7">Flagellar hook-associated protein 1</fullName>
        <shortName evidence="7">HAP1</shortName>
    </recommendedName>
</protein>
<evidence type="ECO:0000313" key="12">
    <source>
        <dbReference type="Proteomes" id="UP000622860"/>
    </source>
</evidence>
<feature type="domain" description="Flagellar hook-associated protein FlgK helical" evidence="10">
    <location>
        <begin position="101"/>
        <end position="375"/>
    </location>
</feature>
<evidence type="ECO:0000313" key="11">
    <source>
        <dbReference type="EMBL" id="GGG67379.1"/>
    </source>
</evidence>
<dbReference type="Pfam" id="PF00460">
    <property type="entry name" value="Flg_bb_rod"/>
    <property type="match status" value="1"/>
</dbReference>
<dbReference type="NCBIfam" id="TIGR02492">
    <property type="entry name" value="flgK_ends"/>
    <property type="match status" value="1"/>
</dbReference>
<dbReference type="Pfam" id="PF22638">
    <property type="entry name" value="FlgK_D1"/>
    <property type="match status" value="1"/>
</dbReference>
<dbReference type="InterPro" id="IPR002371">
    <property type="entry name" value="FlgK"/>
</dbReference>
<dbReference type="SUPFAM" id="SSF64518">
    <property type="entry name" value="Phase 1 flagellin"/>
    <property type="match status" value="1"/>
</dbReference>
<gene>
    <name evidence="7 11" type="primary">flgK</name>
    <name evidence="11" type="ORF">GCM10011398_08900</name>
</gene>
<dbReference type="RefSeq" id="WP_188454138.1">
    <property type="nucleotide sequence ID" value="NZ_BMFR01000002.1"/>
</dbReference>
<dbReference type="InterPro" id="IPR001444">
    <property type="entry name" value="Flag_bb_rod_N"/>
</dbReference>
<keyword evidence="5 7" id="KW-0964">Secreted</keyword>
<dbReference type="GO" id="GO:0009424">
    <property type="term" value="C:bacterial-type flagellum hook"/>
    <property type="evidence" value="ECO:0007669"/>
    <property type="project" value="UniProtKB-UniRule"/>
</dbReference>
<accession>A0A917H462</accession>
<evidence type="ECO:0000256" key="1">
    <source>
        <dbReference type="ARBA" id="ARBA00004365"/>
    </source>
</evidence>
<comment type="similarity">
    <text evidence="3 7">Belongs to the flagella basal body rod proteins family.</text>
</comment>
<keyword evidence="11" id="KW-0282">Flagellum</keyword>
<sequence>MSTFHGLEMAKQALFAQQSALYTTGHNISNANTPGYTRQRVNFETLPAFPTGSRNRPEIPGQLGTGVEAGTVQRVRNQYLDYQYRTENSKTGYWATKADALSRMERLMNEPSESGLSKVMDQFWQSLQDLSVNPENSGARSVVAQRGQAVAETFNYLSDSLNSIRTDLKSQIDVTVKDANSLIRQINSINDQIKNVEPHGYLPNDLYDERDRLIDELSGIVNIKVTYDKSSDSSLDIADGLATIEIVDDEGKSLNTPPLLLVDGKGGSFQELSVNYAGDDQSNAITQIMIGNYDDDGNFTANETFDVAAFNSNGSLRGFIDSYGYTTGTNPAVVTGEYTDMIDDLNLMAKEFAEAFNTVHEGGYGLDGSTDIPFFDKQNITAGNIKINSAILDNPDLIAAGQDGTSGNGDNASALADVFDKELSFDGENTSVKTFYESIIGDLGVRAQEANRMAENTGILRSQVQDQRMSVSSVSLDEEMANMIKFQHAYNAAARSMTAVDEMIDRIINNMGIVGR</sequence>
<evidence type="ECO:0000259" key="9">
    <source>
        <dbReference type="Pfam" id="PF06429"/>
    </source>
</evidence>
<keyword evidence="6 7" id="KW-0975">Bacterial flagellum</keyword>
<dbReference type="PRINTS" id="PR01005">
    <property type="entry name" value="FLGHOOKAP1"/>
</dbReference>
<feature type="domain" description="Flagellar basal-body/hook protein C-terminal" evidence="9">
    <location>
        <begin position="467"/>
        <end position="509"/>
    </location>
</feature>
<keyword evidence="12" id="KW-1185">Reference proteome</keyword>
<organism evidence="11 12">
    <name type="scientific">Virgibacillus oceani</name>
    <dbReference type="NCBI Taxonomy" id="1479511"/>
    <lineage>
        <taxon>Bacteria</taxon>
        <taxon>Bacillati</taxon>
        <taxon>Bacillota</taxon>
        <taxon>Bacilli</taxon>
        <taxon>Bacillales</taxon>
        <taxon>Bacillaceae</taxon>
        <taxon>Virgibacillus</taxon>
    </lineage>
</organism>
<evidence type="ECO:0000256" key="7">
    <source>
        <dbReference type="RuleBase" id="RU362065"/>
    </source>
</evidence>
<evidence type="ECO:0000256" key="6">
    <source>
        <dbReference type="ARBA" id="ARBA00023143"/>
    </source>
</evidence>
<dbReference type="AlphaFoldDB" id="A0A917H462"/>
<dbReference type="GO" id="GO:0005198">
    <property type="term" value="F:structural molecule activity"/>
    <property type="evidence" value="ECO:0007669"/>
    <property type="project" value="UniProtKB-UniRule"/>
</dbReference>
<comment type="caution">
    <text evidence="11">The sequence shown here is derived from an EMBL/GenBank/DDBJ whole genome shotgun (WGS) entry which is preliminary data.</text>
</comment>
<dbReference type="Proteomes" id="UP000622860">
    <property type="component" value="Unassembled WGS sequence"/>
</dbReference>
<feature type="domain" description="Flagellar basal body rod protein N-terminal" evidence="8">
    <location>
        <begin position="8"/>
        <end position="37"/>
    </location>
</feature>
<evidence type="ECO:0000259" key="10">
    <source>
        <dbReference type="Pfam" id="PF22638"/>
    </source>
</evidence>
<evidence type="ECO:0000256" key="3">
    <source>
        <dbReference type="ARBA" id="ARBA00009677"/>
    </source>
</evidence>
<keyword evidence="11" id="KW-0969">Cilium</keyword>
<dbReference type="Pfam" id="PF06429">
    <property type="entry name" value="Flg_bbr_C"/>
    <property type="match status" value="1"/>
</dbReference>
<dbReference type="GO" id="GO:0005576">
    <property type="term" value="C:extracellular region"/>
    <property type="evidence" value="ECO:0007669"/>
    <property type="project" value="UniProtKB-SubCell"/>
</dbReference>
<reference evidence="11" key="1">
    <citation type="journal article" date="2014" name="Int. J. Syst. Evol. Microbiol.">
        <title>Complete genome sequence of Corynebacterium casei LMG S-19264T (=DSM 44701T), isolated from a smear-ripened cheese.</title>
        <authorList>
            <consortium name="US DOE Joint Genome Institute (JGI-PGF)"/>
            <person name="Walter F."/>
            <person name="Albersmeier A."/>
            <person name="Kalinowski J."/>
            <person name="Ruckert C."/>
        </authorList>
    </citation>
    <scope>NUCLEOTIDE SEQUENCE</scope>
    <source>
        <strain evidence="11">CGMCC 1.12754</strain>
    </source>
</reference>
<dbReference type="PANTHER" id="PTHR30033:SF1">
    <property type="entry name" value="FLAGELLAR HOOK-ASSOCIATED PROTEIN 1"/>
    <property type="match status" value="1"/>
</dbReference>
<reference evidence="11" key="2">
    <citation type="submission" date="2020-09" db="EMBL/GenBank/DDBJ databases">
        <authorList>
            <person name="Sun Q."/>
            <person name="Zhou Y."/>
        </authorList>
    </citation>
    <scope>NUCLEOTIDE SEQUENCE</scope>
    <source>
        <strain evidence="11">CGMCC 1.12754</strain>
    </source>
</reference>
<name>A0A917H462_9BACI</name>
<dbReference type="InterPro" id="IPR053927">
    <property type="entry name" value="FlgK_helical"/>
</dbReference>
<comment type="subcellular location">
    <subcellularLocation>
        <location evidence="1 7">Bacterial flagellum</location>
    </subcellularLocation>
    <subcellularLocation>
        <location evidence="2 7">Secreted</location>
    </subcellularLocation>
</comment>
<dbReference type="InterPro" id="IPR010930">
    <property type="entry name" value="Flg_bb/hook_C_dom"/>
</dbReference>
<dbReference type="PANTHER" id="PTHR30033">
    <property type="entry name" value="FLAGELLAR HOOK-ASSOCIATED PROTEIN 1"/>
    <property type="match status" value="1"/>
</dbReference>
<evidence type="ECO:0000256" key="4">
    <source>
        <dbReference type="ARBA" id="ARBA00016244"/>
    </source>
</evidence>
<evidence type="ECO:0000256" key="5">
    <source>
        <dbReference type="ARBA" id="ARBA00022525"/>
    </source>
</evidence>
<dbReference type="EMBL" id="BMFR01000002">
    <property type="protein sequence ID" value="GGG67379.1"/>
    <property type="molecule type" value="Genomic_DNA"/>
</dbReference>
<keyword evidence="11" id="KW-0966">Cell projection</keyword>
<proteinExistence type="inferred from homology"/>
<evidence type="ECO:0000256" key="2">
    <source>
        <dbReference type="ARBA" id="ARBA00004613"/>
    </source>
</evidence>